<sequence>MSELEALARVAERDEGDFTGKPENPMLAAAIEQDEIAAEVTDAEFNALTFEQVIQEKERLTAMGLGGRQKSTSTLIKYRNTVHDFEHHRRSKKIATVTLEEGEAWRNAMLSGREAFKKDHRRQAGDDPGNPWMGAGSMQG</sequence>
<dbReference type="EMBL" id="CP171853">
    <property type="protein sequence ID" value="XKM39116.1"/>
    <property type="molecule type" value="Genomic_DNA"/>
</dbReference>
<name>A0ACD5EJ00_9HYPH</name>
<organism evidence="1 2">
    <name type="scientific">Rhizobium ruizarguesonis</name>
    <dbReference type="NCBI Taxonomy" id="2081791"/>
    <lineage>
        <taxon>Bacteria</taxon>
        <taxon>Pseudomonadati</taxon>
        <taxon>Pseudomonadota</taxon>
        <taxon>Alphaproteobacteria</taxon>
        <taxon>Hyphomicrobiales</taxon>
        <taxon>Rhizobiaceae</taxon>
        <taxon>Rhizobium/Agrobacterium group</taxon>
        <taxon>Rhizobium</taxon>
    </lineage>
</organism>
<accession>A0ACD5EJ00</accession>
<gene>
    <name evidence="1" type="ORF">A4U53_022675</name>
</gene>
<reference evidence="1" key="1">
    <citation type="submission" date="2024-10" db="EMBL/GenBank/DDBJ databases">
        <title>Strain of Rhizobium-related bacteria isolated fromm roots of Vavilovia formosa.</title>
        <authorList>
            <person name="Kimeklis A."/>
            <person name="Afonin A."/>
        </authorList>
    </citation>
    <scope>NUCLEOTIDE SEQUENCE</scope>
    <source>
        <strain evidence="1">Vaf-46</strain>
    </source>
</reference>
<evidence type="ECO:0000313" key="2">
    <source>
        <dbReference type="Proteomes" id="UP000078465"/>
    </source>
</evidence>
<dbReference type="Proteomes" id="UP000078465">
    <property type="component" value="Chromosome"/>
</dbReference>
<evidence type="ECO:0000313" key="1">
    <source>
        <dbReference type="EMBL" id="XKM39116.1"/>
    </source>
</evidence>
<proteinExistence type="predicted"/>
<protein>
    <submittedName>
        <fullName evidence="1">Uncharacterized protein</fullName>
    </submittedName>
</protein>